<sequence>MIKKDVDFIFKEQKTIKLKKNIFKKIIILIISIFFLINIIFYIGNYSSYVKNSPEQLMDARKEMVIAQGFVVYELILMKYLKIDINSTILKPFQYFKNLYYNKGLEKLPKNDADRVFWYGLIHYLPIKYD</sequence>
<keyword evidence="1" id="KW-0472">Membrane</keyword>
<keyword evidence="1" id="KW-0812">Transmembrane</keyword>
<name>A0AAW7Q5X6_9BACT</name>
<reference evidence="2" key="1">
    <citation type="journal article" date="2023" name="Microorganisms">
        <title>Genomic Characterization of Arcobacter butzleri Strains Isolated from Various Sources in Lithuania.</title>
        <authorList>
            <person name="Uljanovas D."/>
            <person name="Golz G."/>
            <person name="Fleischmann S."/>
            <person name="Kudirkiene E."/>
            <person name="Kasetiene N."/>
            <person name="Grineviciene A."/>
            <person name="Tamuleviciene E."/>
            <person name="Aksomaitiene J."/>
            <person name="Alter T."/>
            <person name="Malakauskas M."/>
        </authorList>
    </citation>
    <scope>NUCLEOTIDE SEQUENCE</scope>
    <source>
        <strain evidence="2">W48</strain>
    </source>
</reference>
<evidence type="ECO:0000256" key="1">
    <source>
        <dbReference type="SAM" id="Phobius"/>
    </source>
</evidence>
<comment type="caution">
    <text evidence="2">The sequence shown here is derived from an EMBL/GenBank/DDBJ whole genome shotgun (WGS) entry which is preliminary data.</text>
</comment>
<gene>
    <name evidence="2" type="ORF">PJV88_09555</name>
</gene>
<organism evidence="2 3">
    <name type="scientific">Aliarcobacter butzleri</name>
    <dbReference type="NCBI Taxonomy" id="28197"/>
    <lineage>
        <taxon>Bacteria</taxon>
        <taxon>Pseudomonadati</taxon>
        <taxon>Campylobacterota</taxon>
        <taxon>Epsilonproteobacteria</taxon>
        <taxon>Campylobacterales</taxon>
        <taxon>Arcobacteraceae</taxon>
        <taxon>Aliarcobacter</taxon>
    </lineage>
</organism>
<feature type="transmembrane region" description="Helical" evidence="1">
    <location>
        <begin position="26"/>
        <end position="44"/>
    </location>
</feature>
<dbReference type="EMBL" id="JAQJJC010000015">
    <property type="protein sequence ID" value="MDN5114872.1"/>
    <property type="molecule type" value="Genomic_DNA"/>
</dbReference>
<reference evidence="2" key="2">
    <citation type="submission" date="2023-01" db="EMBL/GenBank/DDBJ databases">
        <authorList>
            <person name="Uljanovas D."/>
        </authorList>
    </citation>
    <scope>NUCLEOTIDE SEQUENCE</scope>
    <source>
        <strain evidence="2">W48</strain>
    </source>
</reference>
<keyword evidence="1" id="KW-1133">Transmembrane helix</keyword>
<protein>
    <submittedName>
        <fullName evidence="2">Uncharacterized protein</fullName>
    </submittedName>
</protein>
<dbReference type="AlphaFoldDB" id="A0AAW7Q5X6"/>
<evidence type="ECO:0000313" key="2">
    <source>
        <dbReference type="EMBL" id="MDN5114872.1"/>
    </source>
</evidence>
<proteinExistence type="predicted"/>
<accession>A0AAW7Q5X6</accession>
<dbReference type="Proteomes" id="UP001170713">
    <property type="component" value="Unassembled WGS sequence"/>
</dbReference>
<evidence type="ECO:0000313" key="3">
    <source>
        <dbReference type="Proteomes" id="UP001170713"/>
    </source>
</evidence>
<dbReference type="RefSeq" id="WP_301343215.1">
    <property type="nucleotide sequence ID" value="NZ_JAQJJC010000015.1"/>
</dbReference>